<evidence type="ECO:0000256" key="5">
    <source>
        <dbReference type="SAM" id="MobiDB-lite"/>
    </source>
</evidence>
<dbReference type="GO" id="GO:0000976">
    <property type="term" value="F:transcription cis-regulatory region binding"/>
    <property type="evidence" value="ECO:0007669"/>
    <property type="project" value="TreeGrafter"/>
</dbReference>
<evidence type="ECO:0000256" key="1">
    <source>
        <dbReference type="ARBA" id="ARBA00023015"/>
    </source>
</evidence>
<dbReference type="SUPFAM" id="SSF46689">
    <property type="entry name" value="Homeodomain-like"/>
    <property type="match status" value="1"/>
</dbReference>
<dbReference type="SUPFAM" id="SSF48498">
    <property type="entry name" value="Tetracyclin repressor-like, C-terminal domain"/>
    <property type="match status" value="1"/>
</dbReference>
<accession>G6EB74</accession>
<evidence type="ECO:0000313" key="7">
    <source>
        <dbReference type="EMBL" id="EHJ61433.1"/>
    </source>
</evidence>
<dbReference type="Pfam" id="PF00440">
    <property type="entry name" value="TetR_N"/>
    <property type="match status" value="1"/>
</dbReference>
<evidence type="ECO:0000256" key="2">
    <source>
        <dbReference type="ARBA" id="ARBA00023125"/>
    </source>
</evidence>
<evidence type="ECO:0000256" key="3">
    <source>
        <dbReference type="ARBA" id="ARBA00023163"/>
    </source>
</evidence>
<evidence type="ECO:0000256" key="4">
    <source>
        <dbReference type="PROSITE-ProRule" id="PRU00335"/>
    </source>
</evidence>
<dbReference type="InterPro" id="IPR050109">
    <property type="entry name" value="HTH-type_TetR-like_transc_reg"/>
</dbReference>
<keyword evidence="2 4" id="KW-0238">DNA-binding</keyword>
<dbReference type="eggNOG" id="COG1309">
    <property type="taxonomic scope" value="Bacteria"/>
</dbReference>
<sequence length="211" mass="23535">MMPRETTRKRGKGRPAENGVGRDVVLATARRLLQSMPPARVTISLIAREAGIDPALVRYYFGDRSNLLLAVVDDMLGDIPRDRPDNGGAATMLRKRVQQVHQFSLSAKHMRRLMVDELAESKSAEVQSRLRDINAQAVEAYRSLLALDGGKSLRQVNPLFLYLMVVGIFDFFVSSEPMVHNAAPDGTKIDELSAEFEDFVADILLNGLRKR</sequence>
<proteinExistence type="predicted"/>
<dbReference type="KEGG" id="npn:JI59_12130"/>
<dbReference type="PANTHER" id="PTHR30055:SF234">
    <property type="entry name" value="HTH-TYPE TRANSCRIPTIONAL REGULATOR BETI"/>
    <property type="match status" value="1"/>
</dbReference>
<keyword evidence="8" id="KW-1185">Reference proteome</keyword>
<reference evidence="7 8" key="1">
    <citation type="journal article" date="2012" name="J. Bacteriol.">
        <title>Genome sequence of benzo(a)pyrene-degrading bacterium Novosphingobium pentaromativorans US6-1.</title>
        <authorList>
            <person name="Luo Y.R."/>
            <person name="Kang S.G."/>
            <person name="Kim S.J."/>
            <person name="Kim M.R."/>
            <person name="Li N."/>
            <person name="Lee J.H."/>
            <person name="Kwon K.K."/>
        </authorList>
    </citation>
    <scope>NUCLEOTIDE SEQUENCE [LARGE SCALE GENOMIC DNA]</scope>
    <source>
        <strain evidence="7 8">US6-1</strain>
    </source>
</reference>
<feature type="domain" description="HTH tetR-type" evidence="6">
    <location>
        <begin position="19"/>
        <end position="79"/>
    </location>
</feature>
<feature type="DNA-binding region" description="H-T-H motif" evidence="4">
    <location>
        <begin position="42"/>
        <end position="61"/>
    </location>
</feature>
<evidence type="ECO:0000259" key="6">
    <source>
        <dbReference type="PROSITE" id="PS50977"/>
    </source>
</evidence>
<evidence type="ECO:0000313" key="8">
    <source>
        <dbReference type="Proteomes" id="UP000004030"/>
    </source>
</evidence>
<dbReference type="Proteomes" id="UP000004030">
    <property type="component" value="Unassembled WGS sequence"/>
</dbReference>
<dbReference type="GO" id="GO:0003700">
    <property type="term" value="F:DNA-binding transcription factor activity"/>
    <property type="evidence" value="ECO:0007669"/>
    <property type="project" value="TreeGrafter"/>
</dbReference>
<dbReference type="Gene3D" id="1.10.357.10">
    <property type="entry name" value="Tetracycline Repressor, domain 2"/>
    <property type="match status" value="1"/>
</dbReference>
<dbReference type="InterPro" id="IPR009057">
    <property type="entry name" value="Homeodomain-like_sf"/>
</dbReference>
<organism evidence="7 8">
    <name type="scientific">Novosphingobium pentaromativorans US6-1</name>
    <dbReference type="NCBI Taxonomy" id="1088721"/>
    <lineage>
        <taxon>Bacteria</taxon>
        <taxon>Pseudomonadati</taxon>
        <taxon>Pseudomonadota</taxon>
        <taxon>Alphaproteobacteria</taxon>
        <taxon>Sphingomonadales</taxon>
        <taxon>Sphingomonadaceae</taxon>
        <taxon>Novosphingobium</taxon>
    </lineage>
</organism>
<protein>
    <recommendedName>
        <fullName evidence="6">HTH tetR-type domain-containing protein</fullName>
    </recommendedName>
</protein>
<dbReference type="InterPro" id="IPR001647">
    <property type="entry name" value="HTH_TetR"/>
</dbReference>
<name>G6EB74_9SPHN</name>
<comment type="caution">
    <text evidence="7">The sequence shown here is derived from an EMBL/GenBank/DDBJ whole genome shotgun (WGS) entry which is preliminary data.</text>
</comment>
<feature type="region of interest" description="Disordered" evidence="5">
    <location>
        <begin position="1"/>
        <end position="21"/>
    </location>
</feature>
<dbReference type="PANTHER" id="PTHR30055">
    <property type="entry name" value="HTH-TYPE TRANSCRIPTIONAL REGULATOR RUTR"/>
    <property type="match status" value="1"/>
</dbReference>
<dbReference type="AlphaFoldDB" id="G6EB74"/>
<keyword evidence="1" id="KW-0805">Transcription regulation</keyword>
<keyword evidence="3" id="KW-0804">Transcription</keyword>
<dbReference type="STRING" id="1088721.JI59_12130"/>
<dbReference type="InterPro" id="IPR036271">
    <property type="entry name" value="Tet_transcr_reg_TetR-rel_C_sf"/>
</dbReference>
<dbReference type="PATRIC" id="fig|1088721.3.peg.1575"/>
<gene>
    <name evidence="7" type="ORF">NSU_1595</name>
</gene>
<dbReference type="EMBL" id="AGFM01000019">
    <property type="protein sequence ID" value="EHJ61433.1"/>
    <property type="molecule type" value="Genomic_DNA"/>
</dbReference>
<dbReference type="PROSITE" id="PS50977">
    <property type="entry name" value="HTH_TETR_2"/>
    <property type="match status" value="1"/>
</dbReference>